<dbReference type="EMBL" id="JBHRSK010000001">
    <property type="protein sequence ID" value="MFC2966625.1"/>
    <property type="molecule type" value="Genomic_DNA"/>
</dbReference>
<organism evidence="1 2">
    <name type="scientific">Acidimangrovimonas pyrenivorans</name>
    <dbReference type="NCBI Taxonomy" id="2030798"/>
    <lineage>
        <taxon>Bacteria</taxon>
        <taxon>Pseudomonadati</taxon>
        <taxon>Pseudomonadota</taxon>
        <taxon>Alphaproteobacteria</taxon>
        <taxon>Rhodobacterales</taxon>
        <taxon>Paracoccaceae</taxon>
        <taxon>Acidimangrovimonas</taxon>
    </lineage>
</organism>
<evidence type="ECO:0000313" key="1">
    <source>
        <dbReference type="EMBL" id="MFC2966625.1"/>
    </source>
</evidence>
<comment type="caution">
    <text evidence="1">The sequence shown here is derived from an EMBL/GenBank/DDBJ whole genome shotgun (WGS) entry which is preliminary data.</text>
</comment>
<dbReference type="Gene3D" id="3.40.630.40">
    <property type="entry name" value="Zn-dependent exopeptidases"/>
    <property type="match status" value="1"/>
</dbReference>
<dbReference type="InterPro" id="IPR007709">
    <property type="entry name" value="N-FG_amidohydro"/>
</dbReference>
<accession>A0ABV7ACG9</accession>
<evidence type="ECO:0000313" key="2">
    <source>
        <dbReference type="Proteomes" id="UP001595443"/>
    </source>
</evidence>
<dbReference type="Proteomes" id="UP001595443">
    <property type="component" value="Unassembled WGS sequence"/>
</dbReference>
<name>A0ABV7ACG9_9RHOB</name>
<dbReference type="RefSeq" id="WP_377830911.1">
    <property type="nucleotide sequence ID" value="NZ_JBHRSK010000001.1"/>
</dbReference>
<reference evidence="2" key="1">
    <citation type="journal article" date="2019" name="Int. J. Syst. Evol. Microbiol.">
        <title>The Global Catalogue of Microorganisms (GCM) 10K type strain sequencing project: providing services to taxonomists for standard genome sequencing and annotation.</title>
        <authorList>
            <consortium name="The Broad Institute Genomics Platform"/>
            <consortium name="The Broad Institute Genome Sequencing Center for Infectious Disease"/>
            <person name="Wu L."/>
            <person name="Ma J."/>
        </authorList>
    </citation>
    <scope>NUCLEOTIDE SEQUENCE [LARGE SCALE GENOMIC DNA]</scope>
    <source>
        <strain evidence="2">KCTC 62192</strain>
    </source>
</reference>
<dbReference type="Pfam" id="PF05013">
    <property type="entry name" value="FGase"/>
    <property type="match status" value="1"/>
</dbReference>
<keyword evidence="2" id="KW-1185">Reference proteome</keyword>
<proteinExistence type="predicted"/>
<dbReference type="SUPFAM" id="SSF53187">
    <property type="entry name" value="Zn-dependent exopeptidases"/>
    <property type="match status" value="1"/>
</dbReference>
<gene>
    <name evidence="1" type="ORF">ACFOES_00815</name>
</gene>
<sequence length="288" mass="30990">MTAETVAYDLFLPEIRRSGVIFASPHSGRDYPQAFLQATVLDRHAIRSSEDAFVDRLYSAAPRLGAPLLCARVPRAYVDLNRGADEFDPALIANARPGGHNPRVSSGLGVIPRVVSNARPIYRGKIPAAEAAARITDYWEPYHARLRALLDESRARFGEAILIDCHSMPHEAIAHHGGGRGSPPDVVLGDRFGASAGAAVVERIEAAFAAAGLRVARNAPFAGAYIAQTYGWPSRRQHVVQVEIDRALYMDEATIRPSADFAAVQALIEGVMAEIVAAHATDLPLAAE</sequence>
<protein>
    <submittedName>
        <fullName evidence="1">N-formylglutamate amidohydrolase</fullName>
    </submittedName>
</protein>